<sequence length="1101" mass="123621">MREWGISLQSRYQSMLKPKLADKKDLEDAVEIAEKVLHSSSNLHTDDVGWLCQLIGVSTCLQPGPVDPLITSKAIGFAEKVISITGNSGSDNIYCREVLANLRLIQLEQSQEANVLSSLDQAIQDWEALCAMMPSNYQSFYEHICNLRGLYRDRFQMNPDIETIEKIVKLTRLLISTNAAHRGKGSCLMHKLSEELKSQYMLSKDISNLHEAVDAMEACIRATRLIPHAVVHYVACGQILQFRFAETGNLKDIDKSIEIAERVIRVTPEVDVERWARLHQLGERFGDRFVHTGQIADLDRAIEEIIASIDSAPQNHHDRSGPLNCLAIWLGRRFGLQGSAEDLRVAIEKAEEAVEITEPGHSRYGMNCNTLANLLGDQFIRTRDAEILNRAIHTAEDAIKECEKDSDDLPCRLHCLSEHLKRKYELKQTPEDLRRAYQIAKDSVETAPKDHLHLPVHLDGYAELLELMFLDDGNWKHMNEAIESSRQAVQRIPHNHFHSADIMSTLGTLLRRRFEHFDNSEDYEESLKSFQTAWNCLNASPSVRIEAASNAADLLAIKFKWEDCSLLLTEAVELLPRISPRSLDHVDKQYALGKFSGLASRAAASVLNNNGSPYDSLKLLELGRNMIAGQILELRTEIMDLEKVDEKLAERFIALRDELSAVTTTTMDQSHTAPFNWEARNKRRQQADQEFNEVLQKIRNYEGFKDFLLPLPVEEIHGAASHGPIVVVNASPYRCDAFIVQRDCINTVNLDKLKLKDVELKVKQLSYGPLQSVLEWSWHTIACPVLTKLELSQPVSGDNWSRLWWVLTGSLTHLPIHAAGHHEKGHLETVLDRVISSYASSIKSILLDRKRSLRHAAGSESGNAILISLPQTNDMRDLPGASDEIREVRFSCPSLNLYPIEPAILCKDDVLKELRCCEAFHFAGHGLSDPSEPSKSTLCLQDWKANPLTVGDLRELKLQTTAPWLGYLSACSTSQVRAENLVDETIHLASACQLAGFRHVVGTLWQVSDRYCVQVAKSFYGHLGAGEITDFAIAKALHFTVLGIRDQWMERPSGAGHGYKPRDDRGAQEISLNENTTIVETCVPGDHDDTVGGLVPESFLT</sequence>
<evidence type="ECO:0000313" key="3">
    <source>
        <dbReference type="Proteomes" id="UP000037904"/>
    </source>
</evidence>
<dbReference type="AlphaFoldDB" id="A0A0N0V5C8"/>
<organism evidence="2 3">
    <name type="scientific">Fusarium langsethiae</name>
    <dbReference type="NCBI Taxonomy" id="179993"/>
    <lineage>
        <taxon>Eukaryota</taxon>
        <taxon>Fungi</taxon>
        <taxon>Dikarya</taxon>
        <taxon>Ascomycota</taxon>
        <taxon>Pezizomycotina</taxon>
        <taxon>Sordariomycetes</taxon>
        <taxon>Hypocreomycetidae</taxon>
        <taxon>Hypocreales</taxon>
        <taxon>Nectriaceae</taxon>
        <taxon>Fusarium</taxon>
    </lineage>
</organism>
<reference evidence="2 3" key="1">
    <citation type="submission" date="2015-04" db="EMBL/GenBank/DDBJ databases">
        <title>The draft genome sequence of Fusarium langsethiae, a T-2/HT-2 mycotoxin producer.</title>
        <authorList>
            <person name="Lysoe E."/>
            <person name="Divon H.H."/>
            <person name="Terzi V."/>
            <person name="Orru L."/>
            <person name="Lamontanara A."/>
            <person name="Kolseth A.-K."/>
            <person name="Frandsen R.J."/>
            <person name="Nielsen K."/>
            <person name="Thrane U."/>
        </authorList>
    </citation>
    <scope>NUCLEOTIDE SEQUENCE [LARGE SCALE GENOMIC DNA]</scope>
    <source>
        <strain evidence="2 3">Fl201059</strain>
    </source>
</reference>
<gene>
    <name evidence="2" type="ORF">FLAG1_09886</name>
</gene>
<dbReference type="Proteomes" id="UP000037904">
    <property type="component" value="Unassembled WGS sequence"/>
</dbReference>
<feature type="domain" description="CHAT" evidence="1">
    <location>
        <begin position="781"/>
        <end position="1036"/>
    </location>
</feature>
<keyword evidence="3" id="KW-1185">Reference proteome</keyword>
<protein>
    <submittedName>
        <fullName evidence="2">Tpr containing protein</fullName>
    </submittedName>
</protein>
<dbReference type="Gene3D" id="1.25.40.10">
    <property type="entry name" value="Tetratricopeptide repeat domain"/>
    <property type="match status" value="1"/>
</dbReference>
<comment type="caution">
    <text evidence="2">The sequence shown here is derived from an EMBL/GenBank/DDBJ whole genome shotgun (WGS) entry which is preliminary data.</text>
</comment>
<proteinExistence type="predicted"/>
<dbReference type="OrthoDB" id="9991317at2759"/>
<dbReference type="InterPro" id="IPR011990">
    <property type="entry name" value="TPR-like_helical_dom_sf"/>
</dbReference>
<dbReference type="Pfam" id="PF12770">
    <property type="entry name" value="CHAT"/>
    <property type="match status" value="1"/>
</dbReference>
<accession>A0A0N0V5C8</accession>
<evidence type="ECO:0000259" key="1">
    <source>
        <dbReference type="Pfam" id="PF12770"/>
    </source>
</evidence>
<dbReference type="InterPro" id="IPR024983">
    <property type="entry name" value="CHAT_dom"/>
</dbReference>
<dbReference type="EMBL" id="JXCE01000439">
    <property type="protein sequence ID" value="KPA37304.1"/>
    <property type="molecule type" value="Genomic_DNA"/>
</dbReference>
<evidence type="ECO:0000313" key="2">
    <source>
        <dbReference type="EMBL" id="KPA37304.1"/>
    </source>
</evidence>
<name>A0A0N0V5C8_FUSLA</name>